<proteinExistence type="predicted"/>
<accession>A0A8S2ACB3</accession>
<sequence length="152" mass="16560">MKLIPELLSSSPSSSARPRAAQLFSELPGLSQGSSARPRAPQLSSELVRSSQSSSAIFCAPRLVPELLSCGGFSEHKHRGLVAVVQSVSALEARKQVEPLVVINLQMLFPEVLWLLQGRQPGSCEECFRRSFRQVRLHSLVFGHGGAVVMVR</sequence>
<keyword evidence="2" id="KW-1185">Reference proteome</keyword>
<dbReference type="Proteomes" id="UP000682877">
    <property type="component" value="Chromosome 5"/>
</dbReference>
<evidence type="ECO:0000313" key="2">
    <source>
        <dbReference type="Proteomes" id="UP000682877"/>
    </source>
</evidence>
<reference evidence="1" key="1">
    <citation type="submission" date="2021-01" db="EMBL/GenBank/DDBJ databases">
        <authorList>
            <person name="Bezrukov I."/>
        </authorList>
    </citation>
    <scope>NUCLEOTIDE SEQUENCE</scope>
</reference>
<evidence type="ECO:0000313" key="1">
    <source>
        <dbReference type="EMBL" id="CAE6074922.1"/>
    </source>
</evidence>
<name>A0A8S2ACB3_ARAAE</name>
<organism evidence="1 2">
    <name type="scientific">Arabidopsis arenosa</name>
    <name type="common">Sand rock-cress</name>
    <name type="synonym">Cardaminopsis arenosa</name>
    <dbReference type="NCBI Taxonomy" id="38785"/>
    <lineage>
        <taxon>Eukaryota</taxon>
        <taxon>Viridiplantae</taxon>
        <taxon>Streptophyta</taxon>
        <taxon>Embryophyta</taxon>
        <taxon>Tracheophyta</taxon>
        <taxon>Spermatophyta</taxon>
        <taxon>Magnoliopsida</taxon>
        <taxon>eudicotyledons</taxon>
        <taxon>Gunneridae</taxon>
        <taxon>Pentapetalae</taxon>
        <taxon>rosids</taxon>
        <taxon>malvids</taxon>
        <taxon>Brassicales</taxon>
        <taxon>Brassicaceae</taxon>
        <taxon>Camelineae</taxon>
        <taxon>Arabidopsis</taxon>
    </lineage>
</organism>
<protein>
    <submittedName>
        <fullName evidence="1">Uncharacterized protein</fullName>
    </submittedName>
</protein>
<dbReference type="AlphaFoldDB" id="A0A8S2ACB3"/>
<dbReference type="EMBL" id="LR999455">
    <property type="protein sequence ID" value="CAE6074922.1"/>
    <property type="molecule type" value="Genomic_DNA"/>
</dbReference>
<gene>
    <name evidence="1" type="ORF">AARE701A_LOCUS12485</name>
</gene>